<reference evidence="2" key="1">
    <citation type="journal article" date="2020" name="mSystems">
        <title>Genome- and Community-Level Interaction Insights into Carbon Utilization and Element Cycling Functions of Hydrothermarchaeota in Hydrothermal Sediment.</title>
        <authorList>
            <person name="Zhou Z."/>
            <person name="Liu Y."/>
            <person name="Xu W."/>
            <person name="Pan J."/>
            <person name="Luo Z.H."/>
            <person name="Li M."/>
        </authorList>
    </citation>
    <scope>NUCLEOTIDE SEQUENCE [LARGE SCALE GENOMIC DNA]</scope>
    <source>
        <strain evidence="2">SpSt-114</strain>
    </source>
</reference>
<gene>
    <name evidence="2" type="ORF">ENN04_08790</name>
</gene>
<evidence type="ECO:0000256" key="1">
    <source>
        <dbReference type="SAM" id="Phobius"/>
    </source>
</evidence>
<comment type="caution">
    <text evidence="2">The sequence shown here is derived from an EMBL/GenBank/DDBJ whole genome shotgun (WGS) entry which is preliminary data.</text>
</comment>
<dbReference type="Gene3D" id="1.25.40.10">
    <property type="entry name" value="Tetratricopeptide repeat domain"/>
    <property type="match status" value="1"/>
</dbReference>
<name>A0A7C5SZE0_9AQUI</name>
<sequence>MQTSKRYALIKAFSIRDYLGIVLTALLVAILLFPKGKLERYLPESVEINTDLALAYYRALLRTNPSVDIYDALVKSYIRVGRTRDAMEVVSEIERKSPNDPEILFLKYQLLKAEYFSTKDEEQKKRIKNEMEKLLSLYTKLKPDTDSLEKAFREAESMYIPEIAYRTSTVLAERTGNLFWVEKAFYYSIAFKNYAMASRFADVLVEKKGKAFVKDAINLALLSGNLQKAFTYAKTYYQELPPAERRSLIKRLIEVGLTKENYLSFREYMKKSFPLTPEERLYLEKEVMRRALWAKDYETLKRLIIENLYLSQSLEYRTFLLELALGTGDPYFARDVAKRLYSGNN</sequence>
<accession>A0A7C5SZE0</accession>
<keyword evidence="1" id="KW-0472">Membrane</keyword>
<dbReference type="AlphaFoldDB" id="A0A7C5SZE0"/>
<organism evidence="2">
    <name type="scientific">Thermocrinis ruber</name>
    <dbReference type="NCBI Taxonomy" id="75906"/>
    <lineage>
        <taxon>Bacteria</taxon>
        <taxon>Pseudomonadati</taxon>
        <taxon>Aquificota</taxon>
        <taxon>Aquificia</taxon>
        <taxon>Aquificales</taxon>
        <taxon>Aquificaceae</taxon>
        <taxon>Thermocrinis</taxon>
    </lineage>
</organism>
<dbReference type="EMBL" id="DSAC01000110">
    <property type="protein sequence ID" value="HHO74705.1"/>
    <property type="molecule type" value="Genomic_DNA"/>
</dbReference>
<dbReference type="InterPro" id="IPR011990">
    <property type="entry name" value="TPR-like_helical_dom_sf"/>
</dbReference>
<evidence type="ECO:0008006" key="3">
    <source>
        <dbReference type="Google" id="ProtNLM"/>
    </source>
</evidence>
<keyword evidence="1" id="KW-0812">Transmembrane</keyword>
<keyword evidence="1" id="KW-1133">Transmembrane helix</keyword>
<dbReference type="SUPFAM" id="SSF48452">
    <property type="entry name" value="TPR-like"/>
    <property type="match status" value="1"/>
</dbReference>
<proteinExistence type="predicted"/>
<feature type="transmembrane region" description="Helical" evidence="1">
    <location>
        <begin position="15"/>
        <end position="33"/>
    </location>
</feature>
<evidence type="ECO:0000313" key="2">
    <source>
        <dbReference type="EMBL" id="HHO74705.1"/>
    </source>
</evidence>
<protein>
    <recommendedName>
        <fullName evidence="3">Tetratricopeptide repeat protein</fullName>
    </recommendedName>
</protein>